<dbReference type="EMBL" id="CAJNOO010000325">
    <property type="protein sequence ID" value="CAF0906715.1"/>
    <property type="molecule type" value="Genomic_DNA"/>
</dbReference>
<accession>A0A813YJS8</accession>
<dbReference type="Proteomes" id="UP000663823">
    <property type="component" value="Unassembled WGS sequence"/>
</dbReference>
<comment type="caution">
    <text evidence="3">The sequence shown here is derived from an EMBL/GenBank/DDBJ whole genome shotgun (WGS) entry which is preliminary data.</text>
</comment>
<feature type="region of interest" description="Disordered" evidence="1">
    <location>
        <begin position="14"/>
        <end position="35"/>
    </location>
</feature>
<feature type="transmembrane region" description="Helical" evidence="2">
    <location>
        <begin position="242"/>
        <end position="265"/>
    </location>
</feature>
<dbReference type="EMBL" id="CAJNOL010000147">
    <property type="protein sequence ID" value="CAF0885621.1"/>
    <property type="molecule type" value="Genomic_DNA"/>
</dbReference>
<keyword evidence="2" id="KW-0812">Transmembrane</keyword>
<dbReference type="Proteomes" id="UP000663882">
    <property type="component" value="Unassembled WGS sequence"/>
</dbReference>
<evidence type="ECO:0000256" key="1">
    <source>
        <dbReference type="SAM" id="MobiDB-lite"/>
    </source>
</evidence>
<gene>
    <name evidence="3" type="ORF">JXQ802_LOCUS8385</name>
    <name evidence="5" type="ORF">OTI717_LOCUS24679</name>
    <name evidence="4" type="ORF">RFH988_LOCUS9268</name>
</gene>
<evidence type="ECO:0000256" key="2">
    <source>
        <dbReference type="SAM" id="Phobius"/>
    </source>
</evidence>
<dbReference type="OrthoDB" id="2015116at2759"/>
<feature type="compositionally biased region" description="Acidic residues" evidence="1">
    <location>
        <begin position="63"/>
        <end position="75"/>
    </location>
</feature>
<keyword evidence="2" id="KW-1133">Transmembrane helix</keyword>
<dbReference type="EMBL" id="CAJOAX010004718">
    <property type="protein sequence ID" value="CAF3918233.1"/>
    <property type="molecule type" value="Genomic_DNA"/>
</dbReference>
<feature type="region of interest" description="Disordered" evidence="1">
    <location>
        <begin position="52"/>
        <end position="131"/>
    </location>
</feature>
<organism evidence="3 6">
    <name type="scientific">Rotaria sordida</name>
    <dbReference type="NCBI Taxonomy" id="392033"/>
    <lineage>
        <taxon>Eukaryota</taxon>
        <taxon>Metazoa</taxon>
        <taxon>Spiralia</taxon>
        <taxon>Gnathifera</taxon>
        <taxon>Rotifera</taxon>
        <taxon>Eurotatoria</taxon>
        <taxon>Bdelloidea</taxon>
        <taxon>Philodinida</taxon>
        <taxon>Philodinidae</taxon>
        <taxon>Rotaria</taxon>
    </lineage>
</organism>
<keyword evidence="2" id="KW-0472">Membrane</keyword>
<name>A0A813YJS8_9BILA</name>
<keyword evidence="6" id="KW-1185">Reference proteome</keyword>
<dbReference type="AlphaFoldDB" id="A0A813YJS8"/>
<reference evidence="3" key="1">
    <citation type="submission" date="2021-02" db="EMBL/GenBank/DDBJ databases">
        <authorList>
            <person name="Nowell W R."/>
        </authorList>
    </citation>
    <scope>NUCLEOTIDE SEQUENCE</scope>
</reference>
<protein>
    <submittedName>
        <fullName evidence="3">Uncharacterized protein</fullName>
    </submittedName>
</protein>
<proteinExistence type="predicted"/>
<feature type="compositionally biased region" description="Basic and acidic residues" evidence="1">
    <location>
        <begin position="109"/>
        <end position="127"/>
    </location>
</feature>
<dbReference type="Proteomes" id="UP000663870">
    <property type="component" value="Unassembled WGS sequence"/>
</dbReference>
<evidence type="ECO:0000313" key="6">
    <source>
        <dbReference type="Proteomes" id="UP000663870"/>
    </source>
</evidence>
<evidence type="ECO:0000313" key="4">
    <source>
        <dbReference type="EMBL" id="CAF0906715.1"/>
    </source>
</evidence>
<evidence type="ECO:0000313" key="3">
    <source>
        <dbReference type="EMBL" id="CAF0885621.1"/>
    </source>
</evidence>
<sequence>MATPLPTVHIAHVSRTARRRSQSIAVPNRDPKDNIRVQSIGRKEFMAQLQKERLKHQNKHDEQEETHDEQQDDEEKDHRQPTGNRLSKSTRTTSMRKTATSGRVSVTTVKREQSSKTAHVQEDEQNHMHQMQATRIPQIESTMSFNKSNPTPLVRANSHLDSSQTLSNPLTTSSIPLITSNNFTAKSEIFNQEFLLNDGKNHPRKKDVKDYSSITINKQAKHYNGPGIGQYASSSASFMSSIVGIMLGLIAFTLSLTALILVLLLRSTVYANLATNSTTSSSSSSGSLPSSCSSYTTIDDPTRSISAAGYALGCDSTSPFINRTFPVWIRFIGTGGSTLPLQTPGMNLCGSEGTGWYDGTMPSSTGAIVNGTACFTWYNSVCRFSSSISVANCDSYYIYLLPPAPACMMRYCTI</sequence>
<feature type="compositionally biased region" description="Low complexity" evidence="1">
    <location>
        <begin position="87"/>
        <end position="101"/>
    </location>
</feature>
<evidence type="ECO:0000313" key="5">
    <source>
        <dbReference type="EMBL" id="CAF3918233.1"/>
    </source>
</evidence>